<protein>
    <submittedName>
        <fullName evidence="11">Sugar ABC transporter ATP-binding protein</fullName>
    </submittedName>
</protein>
<dbReference type="InterPro" id="IPR003593">
    <property type="entry name" value="AAA+_ATPase"/>
</dbReference>
<name>A0AAI9HIC0_CITFR</name>
<evidence type="ECO:0000256" key="7">
    <source>
        <dbReference type="ARBA" id="ARBA00022840"/>
    </source>
</evidence>
<dbReference type="CDD" id="cd03215">
    <property type="entry name" value="ABC_Carb_Monos_II"/>
    <property type="match status" value="1"/>
</dbReference>
<dbReference type="GO" id="GO:0015749">
    <property type="term" value="P:monosaccharide transmembrane transport"/>
    <property type="evidence" value="ECO:0007669"/>
    <property type="project" value="UniProtKB-ARBA"/>
</dbReference>
<comment type="caution">
    <text evidence="11">The sequence shown here is derived from an EMBL/GenBank/DDBJ whole genome shotgun (WGS) entry which is preliminary data.</text>
</comment>
<accession>A0AAI9HIC0</accession>
<evidence type="ECO:0000313" key="11">
    <source>
        <dbReference type="EMBL" id="EMN4145679.1"/>
    </source>
</evidence>
<evidence type="ECO:0000256" key="1">
    <source>
        <dbReference type="ARBA" id="ARBA00004417"/>
    </source>
</evidence>
<dbReference type="GO" id="GO:0016887">
    <property type="term" value="F:ATP hydrolysis activity"/>
    <property type="evidence" value="ECO:0007669"/>
    <property type="project" value="InterPro"/>
</dbReference>
<dbReference type="InterPro" id="IPR027417">
    <property type="entry name" value="P-loop_NTPase"/>
</dbReference>
<dbReference type="InterPro" id="IPR003439">
    <property type="entry name" value="ABC_transporter-like_ATP-bd"/>
</dbReference>
<dbReference type="AlphaFoldDB" id="A0AAI9HIC0"/>
<dbReference type="CDD" id="cd03216">
    <property type="entry name" value="ABC_Carb_Monos_I"/>
    <property type="match status" value="1"/>
</dbReference>
<dbReference type="EMBL" id="ABKLER030000011">
    <property type="protein sequence ID" value="EMN4145679.1"/>
    <property type="molecule type" value="Genomic_DNA"/>
</dbReference>
<comment type="subcellular location">
    <subcellularLocation>
        <location evidence="1">Cell inner membrane</location>
        <topology evidence="1">Peripheral membrane protein</topology>
    </subcellularLocation>
</comment>
<keyword evidence="7 11" id="KW-0067">ATP-binding</keyword>
<evidence type="ECO:0000256" key="6">
    <source>
        <dbReference type="ARBA" id="ARBA00022741"/>
    </source>
</evidence>
<dbReference type="Pfam" id="PF00005">
    <property type="entry name" value="ABC_tran"/>
    <property type="match status" value="2"/>
</dbReference>
<reference evidence="11" key="1">
    <citation type="submission" date="2024-02" db="EMBL/GenBank/DDBJ databases">
        <authorList>
            <consortium name="Clinical and Environmental Microbiology Branch: Whole genome sequencing antimicrobial resistance pathogens in the healthcare setting"/>
        </authorList>
    </citation>
    <scope>NUCLEOTIDE SEQUENCE</scope>
    <source>
        <strain evidence="11">2023GN-00102</strain>
    </source>
</reference>
<dbReference type="SUPFAM" id="SSF52540">
    <property type="entry name" value="P-loop containing nucleoside triphosphate hydrolases"/>
    <property type="match status" value="2"/>
</dbReference>
<dbReference type="PANTHER" id="PTHR43790">
    <property type="entry name" value="CARBOHYDRATE TRANSPORT ATP-BINDING PROTEIN MG119-RELATED"/>
    <property type="match status" value="1"/>
</dbReference>
<evidence type="ECO:0000256" key="9">
    <source>
        <dbReference type="ARBA" id="ARBA00023136"/>
    </source>
</evidence>
<dbReference type="InterPro" id="IPR017871">
    <property type="entry name" value="ABC_transporter-like_CS"/>
</dbReference>
<feature type="domain" description="ABC transporter" evidence="10">
    <location>
        <begin position="6"/>
        <end position="243"/>
    </location>
</feature>
<keyword evidence="3" id="KW-1003">Cell membrane</keyword>
<evidence type="ECO:0000256" key="3">
    <source>
        <dbReference type="ARBA" id="ARBA00022475"/>
    </source>
</evidence>
<evidence type="ECO:0000256" key="4">
    <source>
        <dbReference type="ARBA" id="ARBA00022597"/>
    </source>
</evidence>
<gene>
    <name evidence="11" type="ORF">PQQ21_002956</name>
</gene>
<dbReference type="GO" id="GO:0005524">
    <property type="term" value="F:ATP binding"/>
    <property type="evidence" value="ECO:0007669"/>
    <property type="project" value="UniProtKB-KW"/>
</dbReference>
<keyword evidence="2" id="KW-0813">Transport</keyword>
<dbReference type="PROSITE" id="PS00211">
    <property type="entry name" value="ABC_TRANSPORTER_1"/>
    <property type="match status" value="1"/>
</dbReference>
<keyword evidence="5" id="KW-0677">Repeat</keyword>
<dbReference type="InterPro" id="IPR050107">
    <property type="entry name" value="ABC_carbohydrate_import_ATPase"/>
</dbReference>
<evidence type="ECO:0000256" key="5">
    <source>
        <dbReference type="ARBA" id="ARBA00022737"/>
    </source>
</evidence>
<dbReference type="Gene3D" id="3.40.50.300">
    <property type="entry name" value="P-loop containing nucleotide triphosphate hydrolases"/>
    <property type="match status" value="2"/>
</dbReference>
<keyword evidence="8" id="KW-1278">Translocase</keyword>
<dbReference type="PROSITE" id="PS50893">
    <property type="entry name" value="ABC_TRANSPORTER_2"/>
    <property type="match status" value="2"/>
</dbReference>
<keyword evidence="6" id="KW-0547">Nucleotide-binding</keyword>
<dbReference type="PANTHER" id="PTHR43790:SF3">
    <property type="entry name" value="D-ALLOSE IMPORT ATP-BINDING PROTEIN ALSA-RELATED"/>
    <property type="match status" value="1"/>
</dbReference>
<dbReference type="GO" id="GO:0005886">
    <property type="term" value="C:plasma membrane"/>
    <property type="evidence" value="ECO:0007669"/>
    <property type="project" value="UniProtKB-SubCell"/>
</dbReference>
<keyword evidence="4" id="KW-0762">Sugar transport</keyword>
<dbReference type="FunFam" id="3.40.50.300:FF:000126">
    <property type="entry name" value="Galactose/methyl galactoside import ATP-binding protein MglA"/>
    <property type="match status" value="1"/>
</dbReference>
<dbReference type="SMART" id="SM00382">
    <property type="entry name" value="AAA"/>
    <property type="match status" value="2"/>
</dbReference>
<feature type="domain" description="ABC transporter" evidence="10">
    <location>
        <begin position="255"/>
        <end position="499"/>
    </location>
</feature>
<proteinExistence type="predicted"/>
<evidence type="ECO:0000259" key="10">
    <source>
        <dbReference type="PROSITE" id="PS50893"/>
    </source>
</evidence>
<evidence type="ECO:0000256" key="8">
    <source>
        <dbReference type="ARBA" id="ARBA00022967"/>
    </source>
</evidence>
<dbReference type="RefSeq" id="WP_134215078.1">
    <property type="nucleotide sequence ID" value="NZ_CAXOME010000002.1"/>
</dbReference>
<organism evidence="11">
    <name type="scientific">Citrobacter freundii</name>
    <dbReference type="NCBI Taxonomy" id="546"/>
    <lineage>
        <taxon>Bacteria</taxon>
        <taxon>Pseudomonadati</taxon>
        <taxon>Pseudomonadota</taxon>
        <taxon>Gammaproteobacteria</taxon>
        <taxon>Enterobacterales</taxon>
        <taxon>Enterobacteriaceae</taxon>
        <taxon>Citrobacter</taxon>
        <taxon>Citrobacter freundii complex</taxon>
    </lineage>
</organism>
<evidence type="ECO:0000256" key="2">
    <source>
        <dbReference type="ARBA" id="ARBA00022448"/>
    </source>
</evidence>
<dbReference type="FunFam" id="3.40.50.300:FF:000127">
    <property type="entry name" value="Ribose import ATP-binding protein RbsA"/>
    <property type="match status" value="1"/>
</dbReference>
<sequence>MSETFLQMSHITKRFPGVLALSNVDFALRKGEVHALLGENGAGKSTLMKILSGVYQPDEGDIIFEGQSVSFANPLSAQSAGITIIHQEFNLFPELTVEENIFIGREFCKNNRWRLDEKQQRQAAIDILQKLNLNISPETLVADLTVAQQQMVEIAKAISVNAKILIMDEPTAALTETEIDSLFQVTRLLKEQGTGIVYISHRLEELALIADRATVMRDGQFIATVDYDAVKISDLIAMMVGRDLGNIYPRRGPLAQRKPVLEVSGLTRNGVLNNIDFTLYQGEILGFAGLMGAGRTELARAIFGADPIDGGTLKLNEKVTVIKDIPDAIQQGISYLTEDRKKEGLALGLSVERNIMLGNYPEYSDRYGNVDSKRCQKTSEEQVKALRIKTPHLEQAALNLSGGNQQKIIIARWVCKDTDILIFDEPTRGIDVGAKLEIYELMNRLVAKGKSIIMISSELPEVLGMCDRILVMRNGRITGELASDDATQEKIMQYATLED</sequence>
<keyword evidence="9" id="KW-0472">Membrane</keyword>